<organism evidence="2 3">
    <name type="scientific">Gluconacetobacter diazotrophicus (strain ATCC 49037 / DSM 5601 / CCUG 37298 / CIP 103539 / LMG 7603 / PAl5)</name>
    <dbReference type="NCBI Taxonomy" id="272568"/>
    <lineage>
        <taxon>Bacteria</taxon>
        <taxon>Pseudomonadati</taxon>
        <taxon>Pseudomonadota</taxon>
        <taxon>Alphaproteobacteria</taxon>
        <taxon>Acetobacterales</taxon>
        <taxon>Acetobacteraceae</taxon>
        <taxon>Gluconacetobacter</taxon>
    </lineage>
</organism>
<protein>
    <recommendedName>
        <fullName evidence="4">Acyl-CoA dehydrogenase/oxidase N-terminal domain-containing protein</fullName>
    </recommendedName>
</protein>
<keyword evidence="3" id="KW-1185">Reference proteome</keyword>
<sequence>MSRTDQSGMESTTCRGMSSCAGFDCWAGTGTAKSGSMTGNSSRPARAPTPGGVPMHEGLISEPTFSFSRLEAVLDCLEAEASANDPAAAFPGEGMATLARLGVTALPLPRSSGGQGWGPRQGANRPCCICCA</sequence>
<dbReference type="GO" id="GO:0050660">
    <property type="term" value="F:flavin adenine dinucleotide binding"/>
    <property type="evidence" value="ECO:0007669"/>
    <property type="project" value="InterPro"/>
</dbReference>
<accession>A9HNU2</accession>
<gene>
    <name evidence="2" type="ordered locus">GDI2559</name>
</gene>
<dbReference type="KEGG" id="gdi:GDI2559"/>
<evidence type="ECO:0000313" key="2">
    <source>
        <dbReference type="EMBL" id="CAP56502.1"/>
    </source>
</evidence>
<dbReference type="GO" id="GO:0016627">
    <property type="term" value="F:oxidoreductase activity, acting on the CH-CH group of donors"/>
    <property type="evidence" value="ECO:0007669"/>
    <property type="project" value="InterPro"/>
</dbReference>
<proteinExistence type="predicted"/>
<evidence type="ECO:0008006" key="4">
    <source>
        <dbReference type="Google" id="ProtNLM"/>
    </source>
</evidence>
<dbReference type="InterPro" id="IPR037069">
    <property type="entry name" value="AcylCoA_DH/ox_N_sf"/>
</dbReference>
<evidence type="ECO:0000256" key="1">
    <source>
        <dbReference type="SAM" id="MobiDB-lite"/>
    </source>
</evidence>
<name>A9HNU2_GLUDA</name>
<dbReference type="AlphaFoldDB" id="A9HNU2"/>
<dbReference type="EMBL" id="AM889285">
    <property type="protein sequence ID" value="CAP56502.1"/>
    <property type="molecule type" value="Genomic_DNA"/>
</dbReference>
<reference evidence="2 3" key="1">
    <citation type="journal article" date="2009" name="BMC Genomics">
        <title>Complete genome sequence of the sugarcane nitrogen-fixing endophyte Gluconacetobacter diazotrophicus Pal5.</title>
        <authorList>
            <person name="Bertalan M."/>
            <person name="Albano R."/>
            <person name="Padua V."/>
            <person name="Rouws L."/>
            <person name="Rojas C."/>
            <person name="Hemerly A."/>
            <person name="Teixeira K."/>
            <person name="Schwab S."/>
            <person name="Araujo J."/>
            <person name="Oliveira A."/>
            <person name="Franca L."/>
            <person name="Magalhaes V."/>
            <person name="Alqueres S."/>
            <person name="Cardoso A."/>
            <person name="Almeida W."/>
            <person name="Loureiro M.M."/>
            <person name="Nogueira E."/>
            <person name="Cidade D."/>
            <person name="Oliveira D."/>
            <person name="Simao T."/>
            <person name="Macedo J."/>
            <person name="Valadao A."/>
            <person name="Dreschsel M."/>
            <person name="Freitas F."/>
            <person name="Vidal M."/>
            <person name="Guedes H."/>
            <person name="Rodrigues E."/>
            <person name="Meneses C."/>
            <person name="Brioso P."/>
            <person name="Pozzer L."/>
            <person name="Figueiredo D."/>
            <person name="Montano H."/>
            <person name="Junior J."/>
            <person name="Filho G."/>
            <person name="Flores V."/>
            <person name="Ferreira B."/>
            <person name="Branco A."/>
            <person name="Gonzalez P."/>
            <person name="Guillobel H."/>
            <person name="Lemos M."/>
            <person name="Seibel L."/>
            <person name="Macedo J."/>
            <person name="Alves-Ferreira M."/>
            <person name="Sachetto-Martins G."/>
            <person name="Coelho A."/>
            <person name="Santos E."/>
            <person name="Amaral G."/>
            <person name="Neves A."/>
            <person name="Pacheco A.B."/>
            <person name="Carvalho D."/>
            <person name="Lery L."/>
            <person name="Bisch P."/>
            <person name="Rossle S.C."/>
            <person name="Urmenyi T."/>
            <person name="Kruger W.V."/>
            <person name="Martins O."/>
            <person name="Baldani J.I."/>
            <person name="Ferreira P.C."/>
        </authorList>
    </citation>
    <scope>NUCLEOTIDE SEQUENCE [LARGE SCALE GENOMIC DNA]</scope>
    <source>
        <strain evidence="3">ATCC 49037 / DSM 5601 / CCUG 37298 / CIP 103539 / LMG 7603 / PAl5</strain>
    </source>
</reference>
<dbReference type="Gene3D" id="1.10.540.10">
    <property type="entry name" value="Acyl-CoA dehydrogenase/oxidase, N-terminal domain"/>
    <property type="match status" value="1"/>
</dbReference>
<evidence type="ECO:0000313" key="3">
    <source>
        <dbReference type="Proteomes" id="UP000001176"/>
    </source>
</evidence>
<feature type="region of interest" description="Disordered" evidence="1">
    <location>
        <begin position="32"/>
        <end position="59"/>
    </location>
</feature>
<feature type="compositionally biased region" description="Polar residues" evidence="1">
    <location>
        <begin position="32"/>
        <end position="43"/>
    </location>
</feature>
<dbReference type="Proteomes" id="UP000001176">
    <property type="component" value="Chromosome"/>
</dbReference>